<sequence length="311" mass="30489">MSPHDIVIDAGQTGLRLGVAARGAILTRAPERAGPSYLDGGAADSVLRAVRAAASALPASGGAVSTVCIGLATVLTSPGAYGELAATLRDDFGAARAMVTGDVVTAHAGALTGRPGVVLAAGTGAIALGITAAGRHRRVDGWGYLLGDAGGGSWIGRRGLDAAVRGHDGRMGAGALTASAEQTFGDLATLPERLYGAPDAVRQIAGFARSVLRLAAEGEPHATAIVAEAGTELARTAAAAAADFDPGDGVGVSWTGGLLADAGLREAFLGGLSRLRPDAVPLPPAGDGLAGAALLAADPGGYTGLLQALVQ</sequence>
<comment type="caution">
    <text evidence="2">The sequence shown here is derived from an EMBL/GenBank/DDBJ whole genome shotgun (WGS) entry which is preliminary data.</text>
</comment>
<keyword evidence="2" id="KW-0418">Kinase</keyword>
<dbReference type="Pfam" id="PF01869">
    <property type="entry name" value="BcrAD_BadFG"/>
    <property type="match status" value="1"/>
</dbReference>
<dbReference type="CDD" id="cd24007">
    <property type="entry name" value="ASKHA_NBD_eukNAGK-like"/>
    <property type="match status" value="1"/>
</dbReference>
<organism evidence="2 3">
    <name type="scientific">Phytohabitans kaempferiae</name>
    <dbReference type="NCBI Taxonomy" id="1620943"/>
    <lineage>
        <taxon>Bacteria</taxon>
        <taxon>Bacillati</taxon>
        <taxon>Actinomycetota</taxon>
        <taxon>Actinomycetes</taxon>
        <taxon>Micromonosporales</taxon>
        <taxon>Micromonosporaceae</taxon>
    </lineage>
</organism>
<keyword evidence="2" id="KW-0808">Transferase</keyword>
<protein>
    <submittedName>
        <fullName evidence="2">N-acetylglucosamine kinase</fullName>
    </submittedName>
</protein>
<feature type="domain" description="ATPase BadF/BadG/BcrA/BcrD type" evidence="1">
    <location>
        <begin position="42"/>
        <end position="296"/>
    </location>
</feature>
<dbReference type="Proteomes" id="UP001589867">
    <property type="component" value="Unassembled WGS sequence"/>
</dbReference>
<dbReference type="GO" id="GO:0016301">
    <property type="term" value="F:kinase activity"/>
    <property type="evidence" value="ECO:0007669"/>
    <property type="project" value="UniProtKB-KW"/>
</dbReference>
<gene>
    <name evidence="2" type="ORF">ACFFIA_32815</name>
</gene>
<dbReference type="RefSeq" id="WP_377258496.1">
    <property type="nucleotide sequence ID" value="NZ_JBHLUH010000071.1"/>
</dbReference>
<evidence type="ECO:0000313" key="2">
    <source>
        <dbReference type="EMBL" id="MFC0532440.1"/>
    </source>
</evidence>
<proteinExistence type="predicted"/>
<dbReference type="PANTHER" id="PTHR43190">
    <property type="entry name" value="N-ACETYL-D-GLUCOSAMINE KINASE"/>
    <property type="match status" value="1"/>
</dbReference>
<keyword evidence="3" id="KW-1185">Reference proteome</keyword>
<dbReference type="EMBL" id="JBHLUH010000071">
    <property type="protein sequence ID" value="MFC0532440.1"/>
    <property type="molecule type" value="Genomic_DNA"/>
</dbReference>
<evidence type="ECO:0000313" key="3">
    <source>
        <dbReference type="Proteomes" id="UP001589867"/>
    </source>
</evidence>
<dbReference type="SUPFAM" id="SSF53067">
    <property type="entry name" value="Actin-like ATPase domain"/>
    <property type="match status" value="1"/>
</dbReference>
<dbReference type="InterPro" id="IPR043129">
    <property type="entry name" value="ATPase_NBD"/>
</dbReference>
<reference evidence="2 3" key="1">
    <citation type="submission" date="2024-09" db="EMBL/GenBank/DDBJ databases">
        <authorList>
            <person name="Sun Q."/>
            <person name="Mori K."/>
        </authorList>
    </citation>
    <scope>NUCLEOTIDE SEQUENCE [LARGE SCALE GENOMIC DNA]</scope>
    <source>
        <strain evidence="2 3">TBRC 3947</strain>
    </source>
</reference>
<accession>A0ABV6MCK7</accession>
<dbReference type="InterPro" id="IPR002731">
    <property type="entry name" value="ATPase_BadF"/>
</dbReference>
<dbReference type="PANTHER" id="PTHR43190:SF3">
    <property type="entry name" value="N-ACETYL-D-GLUCOSAMINE KINASE"/>
    <property type="match status" value="1"/>
</dbReference>
<dbReference type="InterPro" id="IPR052519">
    <property type="entry name" value="Euk-type_GlcNAc_Kinase"/>
</dbReference>
<name>A0ABV6MCK7_9ACTN</name>
<evidence type="ECO:0000259" key="1">
    <source>
        <dbReference type="Pfam" id="PF01869"/>
    </source>
</evidence>
<dbReference type="Gene3D" id="3.30.420.40">
    <property type="match status" value="2"/>
</dbReference>